<reference evidence="4" key="1">
    <citation type="submission" date="2018-06" db="EMBL/GenBank/DDBJ databases">
        <authorList>
            <person name="Zhirakovskaya E."/>
        </authorList>
    </citation>
    <scope>NUCLEOTIDE SEQUENCE</scope>
</reference>
<accession>A0A3B1D7M1</accession>
<dbReference type="AlphaFoldDB" id="A0A3B1D7M1"/>
<dbReference type="EMBL" id="UOGI01000129">
    <property type="protein sequence ID" value="VAX32134.1"/>
    <property type="molecule type" value="Genomic_DNA"/>
</dbReference>
<dbReference type="InterPro" id="IPR036291">
    <property type="entry name" value="NAD(P)-bd_dom_sf"/>
</dbReference>
<dbReference type="Pfam" id="PF13727">
    <property type="entry name" value="CoA_binding_3"/>
    <property type="match status" value="1"/>
</dbReference>
<evidence type="ECO:0000313" key="4">
    <source>
        <dbReference type="EMBL" id="VAX32134.1"/>
    </source>
</evidence>
<dbReference type="InterPro" id="IPR051203">
    <property type="entry name" value="Polysaccharide_Synthase-Rel"/>
</dbReference>
<keyword evidence="2" id="KW-0812">Transmembrane</keyword>
<dbReference type="PANTHER" id="PTHR43318:SF1">
    <property type="entry name" value="POLYSACCHARIDE BIOSYNTHESIS PROTEIN EPSC-RELATED"/>
    <property type="match status" value="1"/>
</dbReference>
<name>A0A3B1D7M1_9ZZZZ</name>
<evidence type="ECO:0000256" key="1">
    <source>
        <dbReference type="ARBA" id="ARBA00007430"/>
    </source>
</evidence>
<feature type="transmembrane region" description="Helical" evidence="2">
    <location>
        <begin position="7"/>
        <end position="28"/>
    </location>
</feature>
<organism evidence="4">
    <name type="scientific">hydrothermal vent metagenome</name>
    <dbReference type="NCBI Taxonomy" id="652676"/>
    <lineage>
        <taxon>unclassified sequences</taxon>
        <taxon>metagenomes</taxon>
        <taxon>ecological metagenomes</taxon>
    </lineage>
</organism>
<keyword evidence="2" id="KW-1133">Transmembrane helix</keyword>
<feature type="transmembrane region" description="Helical" evidence="2">
    <location>
        <begin position="40"/>
        <end position="58"/>
    </location>
</feature>
<sequence>MQYRTSFILLFQMMLVVLSYTASFYLRFEFTMPPQYFRMFYETLPFLVVCRMAAYYVYRIHTGSWLFVSMSDLMDTLKAVLLGSVLFVITMVFIYGLDEFPRSVFILEALLNLMFLGGSRFTIRYSYEFKQRAMPRIRKYVLIAGAGRAGVLMLKEIRSNPGMGLQVLGFVDDNPYKKGTNLQGVQILGSIENIPDLVKRFGIDEVIVAIPSSSYKNLVRITEIVRSAGVGTRILPSLSKLIQDDIVTNQLRDVSCDDLLGRDVLKFRRESDYRLLKEEIGEKSILVTGAGGSIGSELCRQVAHFRPRMLILYERHENSLYDLEIELRKKFPEQHILPVIGDILDSEKLSAILQANNVDLIYHAAAYKHVPMMEREPLEAVRNNILGTLNVARLAVKNNVNKFVFISTDKAVNPANVMGATKRVCELVIQGLNGDKVTFIAVRFGNVIGSNGSAIPLFKKQIAEGGPVTVTHPDITRYFMAIPEAVQLVMTAGAMGKGGEIFLLDMGKPVKIVDLAGDLIRRSGLQPGKDIDIVFTGLRPGEKLYEELYWEGEGIVPTDNRKITMLKPNGHGCNGVFQRIKELEEHIVRSDMEGTLRLLGEIVPEASIGNGLNA</sequence>
<proteinExistence type="inferred from homology"/>
<comment type="similarity">
    <text evidence="1">Belongs to the polysaccharide synthase family.</text>
</comment>
<dbReference type="Pfam" id="PF02719">
    <property type="entry name" value="Polysacc_synt_2"/>
    <property type="match status" value="1"/>
</dbReference>
<keyword evidence="4" id="KW-0456">Lyase</keyword>
<dbReference type="CDD" id="cd05237">
    <property type="entry name" value="UDP_invert_4-6DH_SDR_e"/>
    <property type="match status" value="1"/>
</dbReference>
<gene>
    <name evidence="4" type="ORF">MNBD_NITROSPIRAE03-1256</name>
</gene>
<dbReference type="SUPFAM" id="SSF51735">
    <property type="entry name" value="NAD(P)-binding Rossmann-fold domains"/>
    <property type="match status" value="2"/>
</dbReference>
<dbReference type="Gene3D" id="3.40.50.720">
    <property type="entry name" value="NAD(P)-binding Rossmann-like Domain"/>
    <property type="match status" value="2"/>
</dbReference>
<dbReference type="GO" id="GO:0016829">
    <property type="term" value="F:lyase activity"/>
    <property type="evidence" value="ECO:0007669"/>
    <property type="project" value="UniProtKB-KW"/>
</dbReference>
<evidence type="ECO:0000259" key="3">
    <source>
        <dbReference type="Pfam" id="PF02719"/>
    </source>
</evidence>
<evidence type="ECO:0000256" key="2">
    <source>
        <dbReference type="SAM" id="Phobius"/>
    </source>
</evidence>
<dbReference type="InterPro" id="IPR003869">
    <property type="entry name" value="Polysac_CapD-like"/>
</dbReference>
<keyword evidence="2" id="KW-0472">Membrane</keyword>
<dbReference type="EC" id="4.2.1.135" evidence="4"/>
<feature type="transmembrane region" description="Helical" evidence="2">
    <location>
        <begin position="79"/>
        <end position="97"/>
    </location>
</feature>
<protein>
    <submittedName>
        <fullName evidence="4">UDP-N-acetylglucosamine 4,6-dehydratase</fullName>
        <ecNumber evidence="4">4.2.1.135</ecNumber>
    </submittedName>
</protein>
<dbReference type="PANTHER" id="PTHR43318">
    <property type="entry name" value="UDP-N-ACETYLGLUCOSAMINE 4,6-DEHYDRATASE"/>
    <property type="match status" value="1"/>
</dbReference>
<feature type="domain" description="Polysaccharide biosynthesis protein CapD-like" evidence="3">
    <location>
        <begin position="285"/>
        <end position="566"/>
    </location>
</feature>